<keyword evidence="2" id="KW-1185">Reference proteome</keyword>
<reference evidence="1 2" key="1">
    <citation type="submission" date="2014-11" db="EMBL/GenBank/DDBJ databases">
        <title>Draft Genome Sequences of Paenibacillus polymyxa NRRL B-30509 and Paenibacillus terrae NRRL B-30644, Strains from a Poultry Environment that Produce Tridecaptin A and Paenicidins.</title>
        <authorList>
            <person name="van Belkum M.J."/>
            <person name="Lohans C.T."/>
            <person name="Vederas J.C."/>
        </authorList>
    </citation>
    <scope>NUCLEOTIDE SEQUENCE [LARGE SCALE GENOMIC DNA]</scope>
    <source>
        <strain evidence="1 2">NRRL B-30644</strain>
    </source>
</reference>
<dbReference type="AlphaFoldDB" id="A0A0D7X500"/>
<gene>
    <name evidence="1" type="ORF">QD47_06990</name>
</gene>
<dbReference type="Proteomes" id="UP000032534">
    <property type="component" value="Unassembled WGS sequence"/>
</dbReference>
<sequence length="98" mass="11195">MSFPYRLKDLFFYSFVLNTGGVRFIIGEECVKETVGNLSFQRRYFETFIIVAWHCNIFHISYIRAAGFLPTERDILCAPSACAADLADSLAQSNLKEE</sequence>
<evidence type="ECO:0000313" key="1">
    <source>
        <dbReference type="EMBL" id="KJD46304.1"/>
    </source>
</evidence>
<name>A0A0D7X500_9BACL</name>
<accession>A0A0D7X500</accession>
<evidence type="ECO:0000313" key="2">
    <source>
        <dbReference type="Proteomes" id="UP000032534"/>
    </source>
</evidence>
<comment type="caution">
    <text evidence="1">The sequence shown here is derived from an EMBL/GenBank/DDBJ whole genome shotgun (WGS) entry which is preliminary data.</text>
</comment>
<organism evidence="1 2">
    <name type="scientific">Paenibacillus terrae</name>
    <dbReference type="NCBI Taxonomy" id="159743"/>
    <lineage>
        <taxon>Bacteria</taxon>
        <taxon>Bacillati</taxon>
        <taxon>Bacillota</taxon>
        <taxon>Bacilli</taxon>
        <taxon>Bacillales</taxon>
        <taxon>Paenibacillaceae</taxon>
        <taxon>Paenibacillus</taxon>
    </lineage>
</organism>
<protein>
    <submittedName>
        <fullName evidence="1">Uncharacterized protein</fullName>
    </submittedName>
</protein>
<dbReference type="PATRIC" id="fig|159743.3.peg.1531"/>
<proteinExistence type="predicted"/>
<dbReference type="EMBL" id="JTHP01000009">
    <property type="protein sequence ID" value="KJD46304.1"/>
    <property type="molecule type" value="Genomic_DNA"/>
</dbReference>